<evidence type="ECO:0000256" key="6">
    <source>
        <dbReference type="ARBA" id="ARBA00022840"/>
    </source>
</evidence>
<gene>
    <name evidence="9" type="ORF">BU26DRAFT_516986</name>
</gene>
<evidence type="ECO:0000313" key="10">
    <source>
        <dbReference type="Proteomes" id="UP000800094"/>
    </source>
</evidence>
<keyword evidence="5 9" id="KW-0418">Kinase</keyword>
<dbReference type="InterPro" id="IPR000719">
    <property type="entry name" value="Prot_kinase_dom"/>
</dbReference>
<dbReference type="PROSITE" id="PS00108">
    <property type="entry name" value="PROTEIN_KINASE_ST"/>
    <property type="match status" value="1"/>
</dbReference>
<dbReference type="Gene3D" id="1.10.510.10">
    <property type="entry name" value="Transferase(Phosphotransferase) domain 1"/>
    <property type="match status" value="1"/>
</dbReference>
<dbReference type="AlphaFoldDB" id="A0A6A6IS09"/>
<dbReference type="Gene3D" id="3.30.200.20">
    <property type="entry name" value="Phosphorylase Kinase, domain 1"/>
    <property type="match status" value="1"/>
</dbReference>
<evidence type="ECO:0000256" key="5">
    <source>
        <dbReference type="ARBA" id="ARBA00022777"/>
    </source>
</evidence>
<dbReference type="GO" id="GO:0004674">
    <property type="term" value="F:protein serine/threonine kinase activity"/>
    <property type="evidence" value="ECO:0007669"/>
    <property type="project" value="UniProtKB-KW"/>
</dbReference>
<reference evidence="9" key="1">
    <citation type="journal article" date="2020" name="Stud. Mycol.">
        <title>101 Dothideomycetes genomes: a test case for predicting lifestyles and emergence of pathogens.</title>
        <authorList>
            <person name="Haridas S."/>
            <person name="Albert R."/>
            <person name="Binder M."/>
            <person name="Bloem J."/>
            <person name="Labutti K."/>
            <person name="Salamov A."/>
            <person name="Andreopoulos B."/>
            <person name="Baker S."/>
            <person name="Barry K."/>
            <person name="Bills G."/>
            <person name="Bluhm B."/>
            <person name="Cannon C."/>
            <person name="Castanera R."/>
            <person name="Culley D."/>
            <person name="Daum C."/>
            <person name="Ezra D."/>
            <person name="Gonzalez J."/>
            <person name="Henrissat B."/>
            <person name="Kuo A."/>
            <person name="Liang C."/>
            <person name="Lipzen A."/>
            <person name="Lutzoni F."/>
            <person name="Magnuson J."/>
            <person name="Mondo S."/>
            <person name="Nolan M."/>
            <person name="Ohm R."/>
            <person name="Pangilinan J."/>
            <person name="Park H.-J."/>
            <person name="Ramirez L."/>
            <person name="Alfaro M."/>
            <person name="Sun H."/>
            <person name="Tritt A."/>
            <person name="Yoshinaga Y."/>
            <person name="Zwiers L.-H."/>
            <person name="Turgeon B."/>
            <person name="Goodwin S."/>
            <person name="Spatafora J."/>
            <person name="Crous P."/>
            <person name="Grigoriev I."/>
        </authorList>
    </citation>
    <scope>NUCLEOTIDE SEQUENCE</scope>
    <source>
        <strain evidence="9">CBS 122368</strain>
    </source>
</reference>
<feature type="region of interest" description="Disordered" evidence="7">
    <location>
        <begin position="216"/>
        <end position="243"/>
    </location>
</feature>
<dbReference type="OrthoDB" id="4062651at2759"/>
<dbReference type="GO" id="GO:0005524">
    <property type="term" value="F:ATP binding"/>
    <property type="evidence" value="ECO:0007669"/>
    <property type="project" value="UniProtKB-KW"/>
</dbReference>
<organism evidence="9 10">
    <name type="scientific">Trematosphaeria pertusa</name>
    <dbReference type="NCBI Taxonomy" id="390896"/>
    <lineage>
        <taxon>Eukaryota</taxon>
        <taxon>Fungi</taxon>
        <taxon>Dikarya</taxon>
        <taxon>Ascomycota</taxon>
        <taxon>Pezizomycotina</taxon>
        <taxon>Dothideomycetes</taxon>
        <taxon>Pleosporomycetidae</taxon>
        <taxon>Pleosporales</taxon>
        <taxon>Massarineae</taxon>
        <taxon>Trematosphaeriaceae</taxon>
        <taxon>Trematosphaeria</taxon>
    </lineage>
</organism>
<evidence type="ECO:0000256" key="2">
    <source>
        <dbReference type="ARBA" id="ARBA00022527"/>
    </source>
</evidence>
<feature type="domain" description="Protein kinase" evidence="8">
    <location>
        <begin position="253"/>
        <end position="529"/>
    </location>
</feature>
<dbReference type="PANTHER" id="PTHR11584:SF369">
    <property type="entry name" value="MITOGEN-ACTIVATED PROTEIN KINASE KINASE KINASE 19-RELATED"/>
    <property type="match status" value="1"/>
</dbReference>
<proteinExistence type="inferred from homology"/>
<evidence type="ECO:0000256" key="3">
    <source>
        <dbReference type="ARBA" id="ARBA00022679"/>
    </source>
</evidence>
<accession>A0A6A6IS09</accession>
<dbReference type="Pfam" id="PF00069">
    <property type="entry name" value="Pkinase"/>
    <property type="match status" value="1"/>
</dbReference>
<name>A0A6A6IS09_9PLEO</name>
<sequence length="534" mass="60773">MPSGSASDGTWLSLLDEKKQHVRESFGPDYKFRRIGNRRAFRSALEKLCSREREYQPPQILTTIVSSVYPVAQFAKAIDESALQHLSSEEGLEGLIWDTSFALIEYGCNKLKTDPGRSPIRPLVHILARLFRSFPQFSIDVVGQFPADTKVQQPLREVYDQFIEAQMVALTHLRQTAEASHESLESMLDPHIDATNQQLEKARGLHSLMVKQAAEDLERKRAEQSQPGLKDLSQLPDLLHPHSGSDRAIPVRFISKRVLGCGSYAEVDEVAEASTGALYARKCIHIDPSKSAGRREEEVKKEVAIMQKLRHMHITTVLFHAKFGETYSIFMTPVADCDLQVFLKRCAEEKFPTRKTKHMNRWFGCLMDALAYAHKCKIKHQDIKPGNILIKENTPYLSDFGLAKDFALLDESASRSEKIDGSVMYRAPEVEPLKERGRKADVFSLGCVFSEMFTVTQEKSVDDYCNARGSPIYKWCLPSVKTWLERFESNSKLDDLLKDEILEMMQEKADDRPTSLEALNIFKRYNALFCVENL</sequence>
<dbReference type="SUPFAM" id="SSF56112">
    <property type="entry name" value="Protein kinase-like (PK-like)"/>
    <property type="match status" value="1"/>
</dbReference>
<evidence type="ECO:0000313" key="9">
    <source>
        <dbReference type="EMBL" id="KAF2252323.1"/>
    </source>
</evidence>
<dbReference type="EMBL" id="ML987192">
    <property type="protein sequence ID" value="KAF2252323.1"/>
    <property type="molecule type" value="Genomic_DNA"/>
</dbReference>
<evidence type="ECO:0000256" key="4">
    <source>
        <dbReference type="ARBA" id="ARBA00022741"/>
    </source>
</evidence>
<keyword evidence="6" id="KW-0067">ATP-binding</keyword>
<evidence type="ECO:0000256" key="1">
    <source>
        <dbReference type="ARBA" id="ARBA00006529"/>
    </source>
</evidence>
<dbReference type="InterPro" id="IPR011009">
    <property type="entry name" value="Kinase-like_dom_sf"/>
</dbReference>
<dbReference type="InterPro" id="IPR008271">
    <property type="entry name" value="Ser/Thr_kinase_AS"/>
</dbReference>
<keyword evidence="2" id="KW-0723">Serine/threonine-protein kinase</keyword>
<dbReference type="GeneID" id="54581791"/>
<dbReference type="PANTHER" id="PTHR11584">
    <property type="entry name" value="SERINE/THREONINE PROTEIN KINASE"/>
    <property type="match status" value="1"/>
</dbReference>
<dbReference type="SMART" id="SM00220">
    <property type="entry name" value="S_TKc"/>
    <property type="match status" value="1"/>
</dbReference>
<dbReference type="PROSITE" id="PS50011">
    <property type="entry name" value="PROTEIN_KINASE_DOM"/>
    <property type="match status" value="1"/>
</dbReference>
<dbReference type="CDD" id="cd00180">
    <property type="entry name" value="PKc"/>
    <property type="match status" value="1"/>
</dbReference>
<dbReference type="RefSeq" id="XP_033687327.1">
    <property type="nucleotide sequence ID" value="XM_033828461.1"/>
</dbReference>
<protein>
    <submittedName>
        <fullName evidence="9">Kinase-like protein</fullName>
    </submittedName>
</protein>
<evidence type="ECO:0000256" key="7">
    <source>
        <dbReference type="SAM" id="MobiDB-lite"/>
    </source>
</evidence>
<keyword evidence="3" id="KW-0808">Transferase</keyword>
<keyword evidence="10" id="KW-1185">Reference proteome</keyword>
<keyword evidence="4" id="KW-0547">Nucleotide-binding</keyword>
<comment type="similarity">
    <text evidence="1">Belongs to the protein kinase superfamily. STE Ser/Thr protein kinase family. MAP kinase kinase kinase subfamily.</text>
</comment>
<dbReference type="Proteomes" id="UP000800094">
    <property type="component" value="Unassembled WGS sequence"/>
</dbReference>
<evidence type="ECO:0000259" key="8">
    <source>
        <dbReference type="PROSITE" id="PS50011"/>
    </source>
</evidence>